<organism evidence="1 2">
    <name type="scientific">Dentiscutata erythropus</name>
    <dbReference type="NCBI Taxonomy" id="1348616"/>
    <lineage>
        <taxon>Eukaryota</taxon>
        <taxon>Fungi</taxon>
        <taxon>Fungi incertae sedis</taxon>
        <taxon>Mucoromycota</taxon>
        <taxon>Glomeromycotina</taxon>
        <taxon>Glomeromycetes</taxon>
        <taxon>Diversisporales</taxon>
        <taxon>Gigasporaceae</taxon>
        <taxon>Dentiscutata</taxon>
    </lineage>
</organism>
<feature type="non-terminal residue" evidence="1">
    <location>
        <position position="1"/>
    </location>
</feature>
<dbReference type="EMBL" id="CAJVPY010038853">
    <property type="protein sequence ID" value="CAG8804316.1"/>
    <property type="molecule type" value="Genomic_DNA"/>
</dbReference>
<dbReference type="AlphaFoldDB" id="A0A9N9PAH0"/>
<gene>
    <name evidence="1" type="ORF">DERYTH_LOCUS24072</name>
</gene>
<evidence type="ECO:0000313" key="1">
    <source>
        <dbReference type="EMBL" id="CAG8804316.1"/>
    </source>
</evidence>
<comment type="caution">
    <text evidence="1">The sequence shown here is derived from an EMBL/GenBank/DDBJ whole genome shotgun (WGS) entry which is preliminary data.</text>
</comment>
<sequence length="108" mass="13070">IELTIAENITFGNDNIEEKWNFFRNVIIGKANEMIPKKKKLISGKYEESKALHNYFITYRKLISIRKIHEWGRQWYTNRKQKSILEEKIVKKIKNIREEYNIEIEVPS</sequence>
<reference evidence="1" key="1">
    <citation type="submission" date="2021-06" db="EMBL/GenBank/DDBJ databases">
        <authorList>
            <person name="Kallberg Y."/>
            <person name="Tangrot J."/>
            <person name="Rosling A."/>
        </authorList>
    </citation>
    <scope>NUCLEOTIDE SEQUENCE</scope>
    <source>
        <strain evidence="1">MA453B</strain>
    </source>
</reference>
<dbReference type="Proteomes" id="UP000789405">
    <property type="component" value="Unassembled WGS sequence"/>
</dbReference>
<accession>A0A9N9PAH0</accession>
<dbReference type="OrthoDB" id="10378644at2759"/>
<proteinExistence type="predicted"/>
<evidence type="ECO:0000313" key="2">
    <source>
        <dbReference type="Proteomes" id="UP000789405"/>
    </source>
</evidence>
<name>A0A9N9PAH0_9GLOM</name>
<protein>
    <submittedName>
        <fullName evidence="1">8094_t:CDS:1</fullName>
    </submittedName>
</protein>
<keyword evidence="2" id="KW-1185">Reference proteome</keyword>